<feature type="domain" description="Homeobox" evidence="5">
    <location>
        <begin position="11"/>
        <end position="73"/>
    </location>
</feature>
<proteinExistence type="predicted"/>
<evidence type="ECO:0000256" key="3">
    <source>
        <dbReference type="RuleBase" id="RU000682"/>
    </source>
</evidence>
<evidence type="ECO:0000259" key="5">
    <source>
        <dbReference type="PROSITE" id="PS50071"/>
    </source>
</evidence>
<feature type="DNA-binding region" description="HMG box" evidence="2">
    <location>
        <begin position="85"/>
        <end position="147"/>
    </location>
</feature>
<dbReference type="OrthoDB" id="6147273at2759"/>
<dbReference type="GO" id="GO:0003677">
    <property type="term" value="F:DNA binding"/>
    <property type="evidence" value="ECO:0007669"/>
    <property type="project" value="UniProtKB-UniRule"/>
</dbReference>
<dbReference type="PROSITE" id="PS50118">
    <property type="entry name" value="HMG_BOX_2"/>
    <property type="match status" value="1"/>
</dbReference>
<keyword evidence="2 3" id="KW-0539">Nucleus</keyword>
<evidence type="ECO:0000259" key="6">
    <source>
        <dbReference type="PROSITE" id="PS50118"/>
    </source>
</evidence>
<dbReference type="InterPro" id="IPR000953">
    <property type="entry name" value="Chromo/chromo_shadow_dom"/>
</dbReference>
<dbReference type="PROSITE" id="PS50013">
    <property type="entry name" value="CHROMO_2"/>
    <property type="match status" value="1"/>
</dbReference>
<dbReference type="SUPFAM" id="SSF101898">
    <property type="entry name" value="NHL repeat"/>
    <property type="match status" value="1"/>
</dbReference>
<evidence type="ECO:0000259" key="4">
    <source>
        <dbReference type="PROSITE" id="PS50013"/>
    </source>
</evidence>
<accession>A0A8S3R4H5</accession>
<dbReference type="InterPro" id="IPR009057">
    <property type="entry name" value="Homeodomain-like_sf"/>
</dbReference>
<feature type="DNA-binding region" description="Homeobox" evidence="1">
    <location>
        <begin position="13"/>
        <end position="74"/>
    </location>
</feature>
<dbReference type="InterPro" id="IPR001356">
    <property type="entry name" value="HD"/>
</dbReference>
<evidence type="ECO:0000256" key="2">
    <source>
        <dbReference type="PROSITE-ProRule" id="PRU00267"/>
    </source>
</evidence>
<gene>
    <name evidence="7" type="ORF">MEDL_16477</name>
</gene>
<comment type="subcellular location">
    <subcellularLocation>
        <location evidence="1 3">Nucleus</location>
    </subcellularLocation>
</comment>
<dbReference type="Proteomes" id="UP000683360">
    <property type="component" value="Unassembled WGS sequence"/>
</dbReference>
<dbReference type="InterPro" id="IPR016197">
    <property type="entry name" value="Chromo-like_dom_sf"/>
</dbReference>
<dbReference type="GO" id="GO:0005634">
    <property type="term" value="C:nucleus"/>
    <property type="evidence" value="ECO:0007669"/>
    <property type="project" value="UniProtKB-SubCell"/>
</dbReference>
<feature type="domain" description="Chromo" evidence="4">
    <location>
        <begin position="292"/>
        <end position="329"/>
    </location>
</feature>
<dbReference type="InterPro" id="IPR011042">
    <property type="entry name" value="6-blade_b-propeller_TolB-like"/>
</dbReference>
<reference evidence="7" key="1">
    <citation type="submission" date="2021-03" db="EMBL/GenBank/DDBJ databases">
        <authorList>
            <person name="Bekaert M."/>
        </authorList>
    </citation>
    <scope>NUCLEOTIDE SEQUENCE</scope>
</reference>
<keyword evidence="1 3" id="KW-0371">Homeobox</keyword>
<dbReference type="InterPro" id="IPR023780">
    <property type="entry name" value="Chromo_domain"/>
</dbReference>
<keyword evidence="2 3" id="KW-0238">DNA-binding</keyword>
<dbReference type="InterPro" id="IPR009071">
    <property type="entry name" value="HMG_box_dom"/>
</dbReference>
<dbReference type="SMART" id="SM00389">
    <property type="entry name" value="HOX"/>
    <property type="match status" value="1"/>
</dbReference>
<keyword evidence="8" id="KW-1185">Reference proteome</keyword>
<dbReference type="EMBL" id="CAJPWZ010000870">
    <property type="protein sequence ID" value="CAG2201863.1"/>
    <property type="molecule type" value="Genomic_DNA"/>
</dbReference>
<dbReference type="Gene3D" id="1.10.30.10">
    <property type="entry name" value="High mobility group box domain"/>
    <property type="match status" value="1"/>
</dbReference>
<dbReference type="CDD" id="cd00084">
    <property type="entry name" value="HMG-box_SF"/>
    <property type="match status" value="1"/>
</dbReference>
<comment type="caution">
    <text evidence="7">The sequence shown here is derived from an EMBL/GenBank/DDBJ whole genome shotgun (WGS) entry which is preliminary data.</text>
</comment>
<dbReference type="SUPFAM" id="SSF46689">
    <property type="entry name" value="Homeodomain-like"/>
    <property type="match status" value="1"/>
</dbReference>
<protein>
    <submittedName>
        <fullName evidence="7">Uncharacterized protein</fullName>
    </submittedName>
</protein>
<dbReference type="Gene3D" id="1.10.10.60">
    <property type="entry name" value="Homeodomain-like"/>
    <property type="match status" value="1"/>
</dbReference>
<evidence type="ECO:0000313" key="8">
    <source>
        <dbReference type="Proteomes" id="UP000683360"/>
    </source>
</evidence>
<dbReference type="CDD" id="cd00086">
    <property type="entry name" value="homeodomain"/>
    <property type="match status" value="1"/>
</dbReference>
<sequence length="670" mass="75567">MDSEAANNIVICQKRSREIISDATLTILEEAWNDGLRSTKEKEKIQALGVKTNLSTEKIEVWIGNRRAKDRRGGVAPAYSKKKVAVRGPSSYTLFSQQFKREGSSKSEHFQDVAKKWRELSPTERERFQEDARGIRDSELKGMPEEDAIAHHFKQIRCSINILESMGFESVMVATREHEDPHLFGTNKGLEYIVQPHVMESFRKSVFGNTVYMKQPSKKGKGDLRTEVRQILNSCWDPSALEPVHDLSEELVDGLNNLLGLKKDDESAIISIGKVENDITKRKITATNSTKYDIDYLVEDRDGKLGQEFLVHWKGYSPDQRTWEPVVSLPTTALSSGAKVSSKLSIRPMSAPNVRSVLIKTEKVPTVDHVGMGTTLPQNICMSARNAIPVSGYNQKSQTEGKTITGEEFAQAQTPVKHNLPVFVTLRQQLNVKLSRNECMNIGSCMKVDNTLGFADYFDKKLIIRKTDVAEVFYIPMPYRPCYITDIDSNTVAVTCTLDRFILIINLSTGEVTSTIETSDCLLGISYYDNNLYVVIGRIEKQMHVMDLMGNVIRMLPLGTIRGITVHRDRLVCIEPTTINCFTLDGKLLRRFENEKYRNLNRVITDNDGNVYVTDENTNTVVVVYDDGRHYGDILTGSDELCKPAGIHFDKKQNSLIVCNRQDGKAFLLT</sequence>
<dbReference type="Pfam" id="PF00385">
    <property type="entry name" value="Chromo"/>
    <property type="match status" value="1"/>
</dbReference>
<dbReference type="SUPFAM" id="SSF47095">
    <property type="entry name" value="HMG-box"/>
    <property type="match status" value="1"/>
</dbReference>
<dbReference type="Gene3D" id="2.40.50.40">
    <property type="match status" value="1"/>
</dbReference>
<organism evidence="7 8">
    <name type="scientific">Mytilus edulis</name>
    <name type="common">Blue mussel</name>
    <dbReference type="NCBI Taxonomy" id="6550"/>
    <lineage>
        <taxon>Eukaryota</taxon>
        <taxon>Metazoa</taxon>
        <taxon>Spiralia</taxon>
        <taxon>Lophotrochozoa</taxon>
        <taxon>Mollusca</taxon>
        <taxon>Bivalvia</taxon>
        <taxon>Autobranchia</taxon>
        <taxon>Pteriomorphia</taxon>
        <taxon>Mytilida</taxon>
        <taxon>Mytiloidea</taxon>
        <taxon>Mytilidae</taxon>
        <taxon>Mytilinae</taxon>
        <taxon>Mytilus</taxon>
    </lineage>
</organism>
<dbReference type="InterPro" id="IPR036910">
    <property type="entry name" value="HMG_box_dom_sf"/>
</dbReference>
<dbReference type="AlphaFoldDB" id="A0A8S3R4H5"/>
<dbReference type="Pfam" id="PF00046">
    <property type="entry name" value="Homeodomain"/>
    <property type="match status" value="1"/>
</dbReference>
<evidence type="ECO:0000256" key="1">
    <source>
        <dbReference type="PROSITE-ProRule" id="PRU00108"/>
    </source>
</evidence>
<dbReference type="PROSITE" id="PS50071">
    <property type="entry name" value="HOMEOBOX_2"/>
    <property type="match status" value="1"/>
</dbReference>
<dbReference type="Gene3D" id="2.120.10.30">
    <property type="entry name" value="TolB, C-terminal domain"/>
    <property type="match status" value="1"/>
</dbReference>
<dbReference type="SUPFAM" id="SSF54160">
    <property type="entry name" value="Chromo domain-like"/>
    <property type="match status" value="1"/>
</dbReference>
<feature type="domain" description="HMG box" evidence="6">
    <location>
        <begin position="85"/>
        <end position="147"/>
    </location>
</feature>
<name>A0A8S3R4H5_MYTED</name>
<dbReference type="SMART" id="SM00298">
    <property type="entry name" value="CHROMO"/>
    <property type="match status" value="1"/>
</dbReference>
<evidence type="ECO:0000313" key="7">
    <source>
        <dbReference type="EMBL" id="CAG2201863.1"/>
    </source>
</evidence>